<feature type="transmembrane region" description="Helical" evidence="1">
    <location>
        <begin position="44"/>
        <end position="65"/>
    </location>
</feature>
<dbReference type="Proteomes" id="UP000030980">
    <property type="component" value="Unassembled WGS sequence"/>
</dbReference>
<dbReference type="EMBL" id="JTAK01000002">
    <property type="protein sequence ID" value="KHO65794.1"/>
    <property type="molecule type" value="Genomic_DNA"/>
</dbReference>
<name>A0A0B3BYM3_9PSED</name>
<keyword evidence="1" id="KW-1133">Transmembrane helix</keyword>
<evidence type="ECO:0000256" key="1">
    <source>
        <dbReference type="SAM" id="Phobius"/>
    </source>
</evidence>
<accession>A0A0B3BYM3</accession>
<organism evidence="2 3">
    <name type="scientific">Pseudomonas flexibilis</name>
    <dbReference type="NCBI Taxonomy" id="706570"/>
    <lineage>
        <taxon>Bacteria</taxon>
        <taxon>Pseudomonadati</taxon>
        <taxon>Pseudomonadota</taxon>
        <taxon>Gammaproteobacteria</taxon>
        <taxon>Pseudomonadales</taxon>
        <taxon>Pseudomonadaceae</taxon>
        <taxon>Pseudomonas</taxon>
    </lineage>
</organism>
<keyword evidence="1" id="KW-0472">Membrane</keyword>
<dbReference type="AlphaFoldDB" id="A0A0B3BYM3"/>
<protein>
    <submittedName>
        <fullName evidence="2">Uncharacterized protein</fullName>
    </submittedName>
</protein>
<sequence>MFVWLLVVTLAVSAAVCFLVARIFDKPIGNILARLVSGELGSAWHRYITFAIYVVGISGGVRIWALEQYVTPRAKDEEIIELNTARWVLEVYRTIIETLQGIAWMLLVFFIFALIAYVILRGFELRHARKEQEKQ</sequence>
<keyword evidence="1" id="KW-0812">Transmembrane</keyword>
<evidence type="ECO:0000313" key="2">
    <source>
        <dbReference type="EMBL" id="KHO65794.1"/>
    </source>
</evidence>
<feature type="transmembrane region" description="Helical" evidence="1">
    <location>
        <begin position="102"/>
        <end position="120"/>
    </location>
</feature>
<keyword evidence="3" id="KW-1185">Reference proteome</keyword>
<gene>
    <name evidence="2" type="ORF">PT85_07055</name>
</gene>
<comment type="caution">
    <text evidence="2">The sequence shown here is derived from an EMBL/GenBank/DDBJ whole genome shotgun (WGS) entry which is preliminary data.</text>
</comment>
<evidence type="ECO:0000313" key="3">
    <source>
        <dbReference type="Proteomes" id="UP000030980"/>
    </source>
</evidence>
<proteinExistence type="predicted"/>
<feature type="transmembrane region" description="Helical" evidence="1">
    <location>
        <begin position="6"/>
        <end position="24"/>
    </location>
</feature>
<reference evidence="2 3" key="1">
    <citation type="submission" date="2014-11" db="EMBL/GenBank/DDBJ databases">
        <title>Genome sequence of Pseudomonas tuomuerensis JCM 14085.</title>
        <authorList>
            <person name="Shin S.-K."/>
            <person name="Yi H."/>
        </authorList>
    </citation>
    <scope>NUCLEOTIDE SEQUENCE [LARGE SCALE GENOMIC DNA]</scope>
    <source>
        <strain evidence="2 3">JCM 14085</strain>
    </source>
</reference>
<dbReference type="OrthoDB" id="2111593at2"/>
<dbReference type="RefSeq" id="WP_027590478.1">
    <property type="nucleotide sequence ID" value="NZ_FMUP01000001.1"/>
</dbReference>